<comment type="caution">
    <text evidence="3">The sequence shown here is derived from an EMBL/GenBank/DDBJ whole genome shotgun (WGS) entry which is preliminary data.</text>
</comment>
<evidence type="ECO:0000313" key="4">
    <source>
        <dbReference type="Proteomes" id="UP000789572"/>
    </source>
</evidence>
<accession>A0A9N8W0M9</accession>
<dbReference type="EMBL" id="CAJVPJ010000063">
    <property type="protein sequence ID" value="CAG8469804.1"/>
    <property type="molecule type" value="Genomic_DNA"/>
</dbReference>
<evidence type="ECO:0000256" key="1">
    <source>
        <dbReference type="SAM" id="MobiDB-lite"/>
    </source>
</evidence>
<dbReference type="AlphaFoldDB" id="A0A9N8W0M9"/>
<evidence type="ECO:0000313" key="3">
    <source>
        <dbReference type="EMBL" id="CAG8469804.1"/>
    </source>
</evidence>
<proteinExistence type="predicted"/>
<feature type="region of interest" description="Disordered" evidence="1">
    <location>
        <begin position="1"/>
        <end position="20"/>
    </location>
</feature>
<dbReference type="OrthoDB" id="2437614at2759"/>
<reference evidence="3" key="1">
    <citation type="submission" date="2021-06" db="EMBL/GenBank/DDBJ databases">
        <authorList>
            <person name="Kallberg Y."/>
            <person name="Tangrot J."/>
            <person name="Rosling A."/>
        </authorList>
    </citation>
    <scope>NUCLEOTIDE SEQUENCE</scope>
    <source>
        <strain evidence="3">IA702</strain>
    </source>
</reference>
<keyword evidence="2" id="KW-0472">Membrane</keyword>
<sequence length="221" mass="24164">MSLFQGGDDNQDVAPISGATPEGIAQGIESIVDTTLREVDSMRDKAADVAGRTKDMAMRSTESVKKTSKGLVTHPRDYLQPVAEKAGWYWSNLPFVRWFTYTASIFSSVPIAMFVTWLAITGLIVFSIASIGFLISEGFFFLLGSAVFVPVVGFVLVAALGTGAFFSFVYYGLRILKFVTSRVLYALGILSKEVAVDTRGSVAGFKRGVTHAYDRETRENR</sequence>
<gene>
    <name evidence="3" type="ORF">POCULU_LOCUS983</name>
</gene>
<dbReference type="Proteomes" id="UP000789572">
    <property type="component" value="Unassembled WGS sequence"/>
</dbReference>
<feature type="transmembrane region" description="Helical" evidence="2">
    <location>
        <begin position="147"/>
        <end position="173"/>
    </location>
</feature>
<protein>
    <submittedName>
        <fullName evidence="3">6373_t:CDS:1</fullName>
    </submittedName>
</protein>
<name>A0A9N8W0M9_9GLOM</name>
<keyword evidence="2" id="KW-1133">Transmembrane helix</keyword>
<dbReference type="Pfam" id="PF16015">
    <property type="entry name" value="Promethin"/>
    <property type="match status" value="1"/>
</dbReference>
<keyword evidence="4" id="KW-1185">Reference proteome</keyword>
<organism evidence="3 4">
    <name type="scientific">Paraglomus occultum</name>
    <dbReference type="NCBI Taxonomy" id="144539"/>
    <lineage>
        <taxon>Eukaryota</taxon>
        <taxon>Fungi</taxon>
        <taxon>Fungi incertae sedis</taxon>
        <taxon>Mucoromycota</taxon>
        <taxon>Glomeromycotina</taxon>
        <taxon>Glomeromycetes</taxon>
        <taxon>Paraglomerales</taxon>
        <taxon>Paraglomeraceae</taxon>
        <taxon>Paraglomus</taxon>
    </lineage>
</organism>
<keyword evidence="2" id="KW-0812">Transmembrane</keyword>
<evidence type="ECO:0000256" key="2">
    <source>
        <dbReference type="SAM" id="Phobius"/>
    </source>
</evidence>